<dbReference type="AlphaFoldDB" id="A0A8X6Q2J5"/>
<dbReference type="InterPro" id="IPR000387">
    <property type="entry name" value="Tyr_Pase_dom"/>
</dbReference>
<dbReference type="InterPro" id="IPR000340">
    <property type="entry name" value="Dual-sp_phosphatase_cat-dom"/>
</dbReference>
<dbReference type="GO" id="GO:0005737">
    <property type="term" value="C:cytoplasm"/>
    <property type="evidence" value="ECO:0007669"/>
    <property type="project" value="TreeGrafter"/>
</dbReference>
<dbReference type="Proteomes" id="UP000887013">
    <property type="component" value="Unassembled WGS sequence"/>
</dbReference>
<keyword evidence="2" id="KW-0904">Protein phosphatase</keyword>
<proteinExistence type="predicted"/>
<dbReference type="InterPro" id="IPR029021">
    <property type="entry name" value="Prot-tyrosine_phosphatase-like"/>
</dbReference>
<dbReference type="Gene3D" id="3.90.190.10">
    <property type="entry name" value="Protein tyrosine phosphatase superfamily"/>
    <property type="match status" value="1"/>
</dbReference>
<dbReference type="SUPFAM" id="SSF52799">
    <property type="entry name" value="(Phosphotyrosine protein) phosphatases II"/>
    <property type="match status" value="1"/>
</dbReference>
<dbReference type="PANTHER" id="PTHR46377:SF1">
    <property type="entry name" value="DUAL SPECIFICITY PROTEIN PHOSPHATASE 19"/>
    <property type="match status" value="1"/>
</dbReference>
<gene>
    <name evidence="4" type="ORF">NPIL_178201</name>
</gene>
<dbReference type="PROSITE" id="PS50056">
    <property type="entry name" value="TYR_PHOSPHATASE_2"/>
    <property type="match status" value="1"/>
</dbReference>
<organism evidence="4 5">
    <name type="scientific">Nephila pilipes</name>
    <name type="common">Giant wood spider</name>
    <name type="synonym">Nephila maculata</name>
    <dbReference type="NCBI Taxonomy" id="299642"/>
    <lineage>
        <taxon>Eukaryota</taxon>
        <taxon>Metazoa</taxon>
        <taxon>Ecdysozoa</taxon>
        <taxon>Arthropoda</taxon>
        <taxon>Chelicerata</taxon>
        <taxon>Arachnida</taxon>
        <taxon>Araneae</taxon>
        <taxon>Araneomorphae</taxon>
        <taxon>Entelegynae</taxon>
        <taxon>Araneoidea</taxon>
        <taxon>Nephilidae</taxon>
        <taxon>Nephila</taxon>
    </lineage>
</organism>
<dbReference type="GO" id="GO:0008579">
    <property type="term" value="F:JUN kinase phosphatase activity"/>
    <property type="evidence" value="ECO:0007669"/>
    <property type="project" value="TreeGrafter"/>
</dbReference>
<dbReference type="PANTHER" id="PTHR46377">
    <property type="entry name" value="DUAL SPECIFICITY PROTEIN PHOSPHATASE 19"/>
    <property type="match status" value="1"/>
</dbReference>
<evidence type="ECO:0000256" key="2">
    <source>
        <dbReference type="ARBA" id="ARBA00022912"/>
    </source>
</evidence>
<dbReference type="InterPro" id="IPR016130">
    <property type="entry name" value="Tyr_Pase_AS"/>
</dbReference>
<accession>A0A8X6Q2J5</accession>
<evidence type="ECO:0000256" key="1">
    <source>
        <dbReference type="ARBA" id="ARBA00022801"/>
    </source>
</evidence>
<comment type="caution">
    <text evidence="4">The sequence shown here is derived from an EMBL/GenBank/DDBJ whole genome shotgun (WGS) entry which is preliminary data.</text>
</comment>
<dbReference type="CDD" id="cd14498">
    <property type="entry name" value="DSP"/>
    <property type="match status" value="1"/>
</dbReference>
<dbReference type="Pfam" id="PF00782">
    <property type="entry name" value="DSPc"/>
    <property type="match status" value="1"/>
</dbReference>
<reference evidence="4" key="1">
    <citation type="submission" date="2020-08" db="EMBL/GenBank/DDBJ databases">
        <title>Multicomponent nature underlies the extraordinary mechanical properties of spider dragline silk.</title>
        <authorList>
            <person name="Kono N."/>
            <person name="Nakamura H."/>
            <person name="Mori M."/>
            <person name="Yoshida Y."/>
            <person name="Ohtoshi R."/>
            <person name="Malay A.D."/>
            <person name="Moran D.A.P."/>
            <person name="Tomita M."/>
            <person name="Numata K."/>
            <person name="Arakawa K."/>
        </authorList>
    </citation>
    <scope>NUCLEOTIDE SEQUENCE</scope>
</reference>
<dbReference type="SMART" id="SM00195">
    <property type="entry name" value="DSPc"/>
    <property type="match status" value="1"/>
</dbReference>
<dbReference type="InterPro" id="IPR020422">
    <property type="entry name" value="TYR_PHOSPHATASE_DUAL_dom"/>
</dbReference>
<keyword evidence="1" id="KW-0378">Hydrolase</keyword>
<protein>
    <recommendedName>
        <fullName evidence="3">Tyrosine specific protein phosphatases domain-containing protein</fullName>
    </recommendedName>
</protein>
<keyword evidence="5" id="KW-1185">Reference proteome</keyword>
<evidence type="ECO:0000259" key="3">
    <source>
        <dbReference type="PROSITE" id="PS50056"/>
    </source>
</evidence>
<feature type="domain" description="Tyrosine specific protein phosphatases" evidence="3">
    <location>
        <begin position="14"/>
        <end position="75"/>
    </location>
</feature>
<sequence>MVAGTQVTSKTLFSHNYEIASDYDSKNEARGKNVSCLVHCAAGISRSATIVISYLMKTNSLSTMVAHEELLKKQKKIAPNAMFMMQLKSYEDNLFSSGKEQSAAVENMEVREMDRNESNSMNQKN</sequence>
<name>A0A8X6Q2J5_NEPPI</name>
<dbReference type="EMBL" id="BMAW01122022">
    <property type="protein sequence ID" value="GFT97066.1"/>
    <property type="molecule type" value="Genomic_DNA"/>
</dbReference>
<evidence type="ECO:0000313" key="4">
    <source>
        <dbReference type="EMBL" id="GFT97066.1"/>
    </source>
</evidence>
<dbReference type="PROSITE" id="PS00383">
    <property type="entry name" value="TYR_PHOSPHATASE_1"/>
    <property type="match status" value="1"/>
</dbReference>
<evidence type="ECO:0000313" key="5">
    <source>
        <dbReference type="Proteomes" id="UP000887013"/>
    </source>
</evidence>
<dbReference type="OrthoDB" id="285418at2759"/>